<proteinExistence type="predicted"/>
<dbReference type="Proteomes" id="UP000614601">
    <property type="component" value="Unassembled WGS sequence"/>
</dbReference>
<accession>A0A811LMZ9</accession>
<sequence length="101" mass="11701">MILRQRVLKTSPKENALPSYKHTVLKVCELQLKLCKKIIQISSKKSHEPEPLKEIAGGTILKPLMKTRSTQKARVAIENLRRWLPSDLVNFLHYKSDRIVQ</sequence>
<reference evidence="1" key="1">
    <citation type="submission" date="2020-09" db="EMBL/GenBank/DDBJ databases">
        <authorList>
            <person name="Kikuchi T."/>
        </authorList>
    </citation>
    <scope>NUCLEOTIDE SEQUENCE</scope>
    <source>
        <strain evidence="1">SH1</strain>
    </source>
</reference>
<dbReference type="AlphaFoldDB" id="A0A811LMZ9"/>
<name>A0A811LMZ9_9BILA</name>
<evidence type="ECO:0000313" key="1">
    <source>
        <dbReference type="EMBL" id="CAD5229470.1"/>
    </source>
</evidence>
<dbReference type="EMBL" id="CAJFDH010000006">
    <property type="protein sequence ID" value="CAD5229470.1"/>
    <property type="molecule type" value="Genomic_DNA"/>
</dbReference>
<evidence type="ECO:0000313" key="2">
    <source>
        <dbReference type="Proteomes" id="UP000614601"/>
    </source>
</evidence>
<dbReference type="OrthoDB" id="10463550at2759"/>
<keyword evidence="2" id="KW-1185">Reference proteome</keyword>
<dbReference type="Proteomes" id="UP000783686">
    <property type="component" value="Unassembled WGS sequence"/>
</dbReference>
<dbReference type="EMBL" id="CAJFCW020000006">
    <property type="protein sequence ID" value="CAG9126727.1"/>
    <property type="molecule type" value="Genomic_DNA"/>
</dbReference>
<gene>
    <name evidence="1" type="ORF">BOKJ2_LOCUS13529</name>
</gene>
<comment type="caution">
    <text evidence="1">The sequence shown here is derived from an EMBL/GenBank/DDBJ whole genome shotgun (WGS) entry which is preliminary data.</text>
</comment>
<organism evidence="1 2">
    <name type="scientific">Bursaphelenchus okinawaensis</name>
    <dbReference type="NCBI Taxonomy" id="465554"/>
    <lineage>
        <taxon>Eukaryota</taxon>
        <taxon>Metazoa</taxon>
        <taxon>Ecdysozoa</taxon>
        <taxon>Nematoda</taxon>
        <taxon>Chromadorea</taxon>
        <taxon>Rhabditida</taxon>
        <taxon>Tylenchina</taxon>
        <taxon>Tylenchomorpha</taxon>
        <taxon>Aphelenchoidea</taxon>
        <taxon>Aphelenchoididae</taxon>
        <taxon>Bursaphelenchus</taxon>
    </lineage>
</organism>
<protein>
    <submittedName>
        <fullName evidence="1">Uncharacterized protein</fullName>
    </submittedName>
</protein>